<protein>
    <submittedName>
        <fullName evidence="1">Natterin-3-like</fullName>
    </submittedName>
</protein>
<reference evidence="1" key="2">
    <citation type="submission" date="2025-08" db="UniProtKB">
        <authorList>
            <consortium name="Ensembl"/>
        </authorList>
    </citation>
    <scope>IDENTIFICATION</scope>
    <source>
        <strain evidence="1">Guanapo</strain>
    </source>
</reference>
<dbReference type="Pfam" id="PF11901">
    <property type="entry name" value="DM9"/>
    <property type="match status" value="1"/>
</dbReference>
<accession>A0A3P9P9D7</accession>
<dbReference type="PANTHER" id="PTHR39244:SF5">
    <property type="entry name" value="NATTERIN-3-LIKE"/>
    <property type="match status" value="1"/>
</dbReference>
<dbReference type="GeneTree" id="ENSGT00400000024875"/>
<name>A0A3P9P9D7_POERE</name>
<dbReference type="InterPro" id="IPR053237">
    <property type="entry name" value="Natterin_C"/>
</dbReference>
<dbReference type="InterPro" id="IPR006616">
    <property type="entry name" value="DM9_repeat"/>
</dbReference>
<dbReference type="AlphaFoldDB" id="A0A3P9P9D7"/>
<evidence type="ECO:0000313" key="1">
    <source>
        <dbReference type="Ensembl" id="ENSPREP00000018496.1"/>
    </source>
</evidence>
<sequence length="425" mass="47796">MLFSSGSHLILFITDNNFDFCSFQLPLLLLVVLSSASPLDPDWNRPPDENVSSVNPHPADDVAKIKAKLYFSTVRRVLPSAPLRQKSPVNSTLPVFGSTGKLQWEKWNGSPPNGAVAIHNSYADRIDYVCKVGCHSGFYNPSMGSYCHYPNKKEEHRSSSFQILVNEDNFEIMVWKEGSYGSVPQNSVRTCSSEEMYVGKNKYGLGKVDSKDKCFYLPWEGSEYWYRSYEVLTHVKPEDDLISDVNYHTETARIFKEPPKTLRSSTAKNLSNMNVTKTVSLTKTTTDQRRWDCSHAFTAGIRTTVKTGIPGIVEGHIEINAQTTHTISHGNTWTEQVSHTVSLQLTVPPNHSCTVKMVGYQYSMDIPFTAHLKRTYEDGETKTVIVSGSYHGVQVGDIGAEVEKCKPLSKRFSEMLDIWSENLLK</sequence>
<reference evidence="1" key="3">
    <citation type="submission" date="2025-09" db="UniProtKB">
        <authorList>
            <consortium name="Ensembl"/>
        </authorList>
    </citation>
    <scope>IDENTIFICATION</scope>
    <source>
        <strain evidence="1">Guanapo</strain>
    </source>
</reference>
<dbReference type="OMA" id="CANDDIY"/>
<dbReference type="SMART" id="SM00696">
    <property type="entry name" value="DM9"/>
    <property type="match status" value="1"/>
</dbReference>
<proteinExistence type="predicted"/>
<dbReference type="SUPFAM" id="SSF56973">
    <property type="entry name" value="Aerolisin/ETX pore-forming domain"/>
    <property type="match status" value="1"/>
</dbReference>
<dbReference type="Ensembl" id="ENSPRET00000018697.1">
    <property type="protein sequence ID" value="ENSPREP00000018496.1"/>
    <property type="gene ID" value="ENSPREG00000012537.1"/>
</dbReference>
<dbReference type="CDD" id="cd20220">
    <property type="entry name" value="PFM_natterin-3-like"/>
    <property type="match status" value="1"/>
</dbReference>
<dbReference type="Proteomes" id="UP000242638">
    <property type="component" value="Unassembled WGS sequence"/>
</dbReference>
<dbReference type="PANTHER" id="PTHR39244">
    <property type="entry name" value="NATTERIN-4"/>
    <property type="match status" value="1"/>
</dbReference>
<evidence type="ECO:0000313" key="2">
    <source>
        <dbReference type="Proteomes" id="UP000242638"/>
    </source>
</evidence>
<reference evidence="2" key="1">
    <citation type="submission" date="2013-11" db="EMBL/GenBank/DDBJ databases">
        <title>The genomic landscape of the Guanapo guppy.</title>
        <authorList>
            <person name="Kuenstner A."/>
            <person name="Dreyer C."/>
        </authorList>
    </citation>
    <scope>NUCLEOTIDE SEQUENCE</scope>
    <source>
        <strain evidence="2">Guanapo</strain>
    </source>
</reference>
<organism evidence="1 2">
    <name type="scientific">Poecilia reticulata</name>
    <name type="common">Guppy</name>
    <name type="synonym">Acanthophacelus reticulatus</name>
    <dbReference type="NCBI Taxonomy" id="8081"/>
    <lineage>
        <taxon>Eukaryota</taxon>
        <taxon>Metazoa</taxon>
        <taxon>Chordata</taxon>
        <taxon>Craniata</taxon>
        <taxon>Vertebrata</taxon>
        <taxon>Euteleostomi</taxon>
        <taxon>Actinopterygii</taxon>
        <taxon>Neopterygii</taxon>
        <taxon>Teleostei</taxon>
        <taxon>Neoteleostei</taxon>
        <taxon>Acanthomorphata</taxon>
        <taxon>Ovalentaria</taxon>
        <taxon>Atherinomorphae</taxon>
        <taxon>Cyprinodontiformes</taxon>
        <taxon>Poeciliidae</taxon>
        <taxon>Poeciliinae</taxon>
        <taxon>Poecilia</taxon>
    </lineage>
</organism>
<keyword evidence="2" id="KW-1185">Reference proteome</keyword>
<dbReference type="Gene3D" id="2.170.15.10">
    <property type="entry name" value="Proaerolysin, chain A, domain 3"/>
    <property type="match status" value="1"/>
</dbReference>